<comment type="caution">
    <text evidence="1">The sequence shown here is derived from an EMBL/GenBank/DDBJ whole genome shotgun (WGS) entry which is preliminary data.</text>
</comment>
<evidence type="ECO:0000313" key="2">
    <source>
        <dbReference type="Proteomes" id="UP000887104"/>
    </source>
</evidence>
<evidence type="ECO:0000313" key="1">
    <source>
        <dbReference type="EMBL" id="GIU52572.1"/>
    </source>
</evidence>
<reference evidence="1" key="1">
    <citation type="submission" date="2021-05" db="EMBL/GenBank/DDBJ databases">
        <title>Molecular characterization for Shewanella algae harboring chromosomal blaOXA-55-like strains isolated from clinical and environment sample.</title>
        <authorList>
            <person name="Ohama Y."/>
            <person name="Aoki K."/>
            <person name="Harada S."/>
            <person name="Moriya K."/>
            <person name="Ishii Y."/>
            <person name="Tateda K."/>
        </authorList>
    </citation>
    <scope>NUCLEOTIDE SEQUENCE</scope>
    <source>
        <strain evidence="1">JCM 11563</strain>
    </source>
</reference>
<gene>
    <name evidence="1" type="ORF">TUM4438_45620</name>
</gene>
<proteinExistence type="predicted"/>
<sequence>MSRRSIDTKCLQQLEALGLPIQVDVIDDNNALVTSAVIRIDGTVMDLATSTIYNHPSHLRQLLVKKETGTYRYFVYKGKTLDEHKVGRAHL</sequence>
<name>A0ABQ4PST9_9GAMM</name>
<dbReference type="EMBL" id="BPEY01000201">
    <property type="protein sequence ID" value="GIU52572.1"/>
    <property type="molecule type" value="Genomic_DNA"/>
</dbReference>
<organism evidence="1 2">
    <name type="scientific">Shewanella sairae</name>
    <dbReference type="NCBI Taxonomy" id="190310"/>
    <lineage>
        <taxon>Bacteria</taxon>
        <taxon>Pseudomonadati</taxon>
        <taxon>Pseudomonadota</taxon>
        <taxon>Gammaproteobacteria</taxon>
        <taxon>Alteromonadales</taxon>
        <taxon>Shewanellaceae</taxon>
        <taxon>Shewanella</taxon>
    </lineage>
</organism>
<protein>
    <submittedName>
        <fullName evidence="1">Uncharacterized protein</fullName>
    </submittedName>
</protein>
<dbReference type="RefSeq" id="WP_220783535.1">
    <property type="nucleotide sequence ID" value="NZ_BPEY01000201.1"/>
</dbReference>
<keyword evidence="2" id="KW-1185">Reference proteome</keyword>
<accession>A0ABQ4PST9</accession>
<dbReference type="Proteomes" id="UP000887104">
    <property type="component" value="Unassembled WGS sequence"/>
</dbReference>